<dbReference type="Proteomes" id="UP000238217">
    <property type="component" value="Unassembled WGS sequence"/>
</dbReference>
<reference evidence="2 3" key="1">
    <citation type="submission" date="2018-03" db="EMBL/GenBank/DDBJ databases">
        <title>Comparative analysis of microorganisms from saline springs in Andes Mountain Range, Colombia.</title>
        <authorList>
            <person name="Rubin E."/>
        </authorList>
    </citation>
    <scope>NUCLEOTIDE SEQUENCE [LARGE SCALE GENOMIC DNA]</scope>
    <source>
        <strain evidence="2 3">CG 35</strain>
    </source>
</reference>
<dbReference type="InterPro" id="IPR007820">
    <property type="entry name" value="AbrB_fam"/>
</dbReference>
<protein>
    <recommendedName>
        <fullName evidence="4">AbrB family transcriptional regulator</fullName>
    </recommendedName>
</protein>
<dbReference type="InterPro" id="IPR017516">
    <property type="entry name" value="AbrB_dup"/>
</dbReference>
<dbReference type="GO" id="GO:0010468">
    <property type="term" value="P:regulation of gene expression"/>
    <property type="evidence" value="ECO:0007669"/>
    <property type="project" value="InterPro"/>
</dbReference>
<gene>
    <name evidence="2" type="ORF">BCL67_10448</name>
</gene>
<comment type="caution">
    <text evidence="2">The sequence shown here is derived from an EMBL/GenBank/DDBJ whole genome shotgun (WGS) entry which is preliminary data.</text>
</comment>
<accession>A0A2T0YQN8</accession>
<proteinExistence type="predicted"/>
<organism evidence="2 3">
    <name type="scientific">Nesterenkonia sandarakina</name>
    <dbReference type="NCBI Taxonomy" id="272918"/>
    <lineage>
        <taxon>Bacteria</taxon>
        <taxon>Bacillati</taxon>
        <taxon>Actinomycetota</taxon>
        <taxon>Actinomycetes</taxon>
        <taxon>Micrococcales</taxon>
        <taxon>Micrococcaceae</taxon>
        <taxon>Nesterenkonia</taxon>
    </lineage>
</organism>
<keyword evidence="1" id="KW-1133">Transmembrane helix</keyword>
<feature type="transmembrane region" description="Helical" evidence="1">
    <location>
        <begin position="27"/>
        <end position="47"/>
    </location>
</feature>
<feature type="transmembrane region" description="Helical" evidence="1">
    <location>
        <begin position="54"/>
        <end position="72"/>
    </location>
</feature>
<dbReference type="EMBL" id="PVTY01000004">
    <property type="protein sequence ID" value="PRZ17700.1"/>
    <property type="molecule type" value="Genomic_DNA"/>
</dbReference>
<evidence type="ECO:0008006" key="4">
    <source>
        <dbReference type="Google" id="ProtNLM"/>
    </source>
</evidence>
<feature type="transmembrane region" description="Helical" evidence="1">
    <location>
        <begin position="142"/>
        <end position="164"/>
    </location>
</feature>
<dbReference type="PANTHER" id="PTHR38457:SF1">
    <property type="entry name" value="REGULATOR ABRB-RELATED"/>
    <property type="match status" value="1"/>
</dbReference>
<name>A0A2T0YQN8_9MICC</name>
<dbReference type="AlphaFoldDB" id="A0A2T0YQN8"/>
<dbReference type="OrthoDB" id="4965477at2"/>
<feature type="transmembrane region" description="Helical" evidence="1">
    <location>
        <begin position="84"/>
        <end position="110"/>
    </location>
</feature>
<evidence type="ECO:0000313" key="3">
    <source>
        <dbReference type="Proteomes" id="UP000238217"/>
    </source>
</evidence>
<dbReference type="GO" id="GO:0016020">
    <property type="term" value="C:membrane"/>
    <property type="evidence" value="ECO:0007669"/>
    <property type="project" value="InterPro"/>
</dbReference>
<dbReference type="NCBIfam" id="TIGR03082">
    <property type="entry name" value="Gneg_AbrB_dup"/>
    <property type="match status" value="1"/>
</dbReference>
<keyword evidence="1" id="KW-0812">Transmembrane</keyword>
<keyword evidence="1" id="KW-0472">Membrane</keyword>
<sequence>MTQLLPLLAVMAGSAAAALIFRRCRIPLWPITGGLVGAAAINLGFGLAVQVPNLIVLLAQLLVGTAIGATIAPDTFRQFRRFLAPGSLAVGAVLGAGLLFGWAFAALGILDPAEAMLSLMPGGVGEMVTAGVALGFDGAVIIGAHMVRLFTVLLSLPLVLWVAVKIRQRWIADPDETGPQQP</sequence>
<dbReference type="Pfam" id="PF05145">
    <property type="entry name" value="AbrB"/>
    <property type="match status" value="1"/>
</dbReference>
<evidence type="ECO:0000313" key="2">
    <source>
        <dbReference type="EMBL" id="PRZ17700.1"/>
    </source>
</evidence>
<dbReference type="PANTHER" id="PTHR38457">
    <property type="entry name" value="REGULATOR ABRB-RELATED"/>
    <property type="match status" value="1"/>
</dbReference>
<keyword evidence="3" id="KW-1185">Reference proteome</keyword>
<evidence type="ECO:0000256" key="1">
    <source>
        <dbReference type="SAM" id="Phobius"/>
    </source>
</evidence>
<dbReference type="RefSeq" id="WP_106122185.1">
    <property type="nucleotide sequence ID" value="NZ_PVTY01000004.1"/>
</dbReference>